<dbReference type="EMBL" id="MSCH01000003">
    <property type="protein sequence ID" value="PQJ54491.1"/>
    <property type="molecule type" value="Genomic_DNA"/>
</dbReference>
<comment type="caution">
    <text evidence="1">The sequence shown here is derived from an EMBL/GenBank/DDBJ whole genome shotgun (WGS) entry which is preliminary data.</text>
</comment>
<keyword evidence="2" id="KW-1185">Reference proteome</keyword>
<gene>
    <name evidence="1" type="ORF">BTO11_13085</name>
</gene>
<reference evidence="1 2" key="1">
    <citation type="submission" date="2016-12" db="EMBL/GenBank/DDBJ databases">
        <title>Diversity of luminous bacteria.</title>
        <authorList>
            <person name="Yoshizawa S."/>
            <person name="Kogure K."/>
        </authorList>
    </citation>
    <scope>NUCLEOTIDE SEQUENCE [LARGE SCALE GENOMIC DNA]</scope>
    <source>
        <strain evidence="1 2">SA4-48</strain>
    </source>
</reference>
<protein>
    <recommendedName>
        <fullName evidence="3">Transposase DDE domain-containing protein</fullName>
    </recommendedName>
</protein>
<name>A0A2S7UYY2_9GAMM</name>
<sequence length="66" mass="7989">MPDRFEKSILLWRDVTQIFKSGVRSRAKKQIKSKKPNSESYWAFIMFNLTLTRFIHDLKIFLKIIK</sequence>
<evidence type="ECO:0000313" key="2">
    <source>
        <dbReference type="Proteomes" id="UP000239007"/>
    </source>
</evidence>
<dbReference type="AlphaFoldDB" id="A0A2S7UYY2"/>
<organism evidence="1 2">
    <name type="scientific">Psychrosphaera saromensis</name>
    <dbReference type="NCBI Taxonomy" id="716813"/>
    <lineage>
        <taxon>Bacteria</taxon>
        <taxon>Pseudomonadati</taxon>
        <taxon>Pseudomonadota</taxon>
        <taxon>Gammaproteobacteria</taxon>
        <taxon>Alteromonadales</taxon>
        <taxon>Pseudoalteromonadaceae</taxon>
        <taxon>Psychrosphaera</taxon>
    </lineage>
</organism>
<proteinExistence type="predicted"/>
<dbReference type="Proteomes" id="UP000239007">
    <property type="component" value="Unassembled WGS sequence"/>
</dbReference>
<evidence type="ECO:0008006" key="3">
    <source>
        <dbReference type="Google" id="ProtNLM"/>
    </source>
</evidence>
<evidence type="ECO:0000313" key="1">
    <source>
        <dbReference type="EMBL" id="PQJ54491.1"/>
    </source>
</evidence>
<accession>A0A2S7UYY2</accession>